<dbReference type="Proteomes" id="UP001159427">
    <property type="component" value="Unassembled WGS sequence"/>
</dbReference>
<evidence type="ECO:0000313" key="1">
    <source>
        <dbReference type="EMBL" id="CAH3179354.1"/>
    </source>
</evidence>
<evidence type="ECO:0000313" key="2">
    <source>
        <dbReference type="Proteomes" id="UP001159427"/>
    </source>
</evidence>
<dbReference type="PANTHER" id="PTHR46670">
    <property type="entry name" value="ENDO/EXONUCLEASE/PHOSPHATASE DOMAIN-CONTAINING PROTEIN"/>
    <property type="match status" value="1"/>
</dbReference>
<organism evidence="1 2">
    <name type="scientific">Porites evermanni</name>
    <dbReference type="NCBI Taxonomy" id="104178"/>
    <lineage>
        <taxon>Eukaryota</taxon>
        <taxon>Metazoa</taxon>
        <taxon>Cnidaria</taxon>
        <taxon>Anthozoa</taxon>
        <taxon>Hexacorallia</taxon>
        <taxon>Scleractinia</taxon>
        <taxon>Fungiina</taxon>
        <taxon>Poritidae</taxon>
        <taxon>Porites</taxon>
    </lineage>
</organism>
<accession>A0ABN8RLC2</accession>
<dbReference type="EMBL" id="CALNXI010001903">
    <property type="protein sequence ID" value="CAH3179354.1"/>
    <property type="molecule type" value="Genomic_DNA"/>
</dbReference>
<gene>
    <name evidence="1" type="ORF">PEVE_00012335</name>
</gene>
<sequence>MALAADFLELVSDYKADLFALSESWLTANDTAAKLEIIPSGYKLMNHPPCTKSFVSEFTSYLESIILSTEPILIVGAFNLHVDVAGDAVAGDFLDILESMDLEQHVAGPTHNPVILWI</sequence>
<keyword evidence="2" id="KW-1185">Reference proteome</keyword>
<proteinExistence type="predicted"/>
<evidence type="ECO:0008006" key="3">
    <source>
        <dbReference type="Google" id="ProtNLM"/>
    </source>
</evidence>
<reference evidence="1 2" key="1">
    <citation type="submission" date="2022-05" db="EMBL/GenBank/DDBJ databases">
        <authorList>
            <consortium name="Genoscope - CEA"/>
            <person name="William W."/>
        </authorList>
    </citation>
    <scope>NUCLEOTIDE SEQUENCE [LARGE SCALE GENOMIC DNA]</scope>
</reference>
<comment type="caution">
    <text evidence="1">The sequence shown here is derived from an EMBL/GenBank/DDBJ whole genome shotgun (WGS) entry which is preliminary data.</text>
</comment>
<protein>
    <recommendedName>
        <fullName evidence="3">Endonuclease/exonuclease/phosphatase domain-containing protein</fullName>
    </recommendedName>
</protein>
<name>A0ABN8RLC2_9CNID</name>
<dbReference type="PANTHER" id="PTHR46670:SF3">
    <property type="entry name" value="ENDONUCLEASE_EXONUCLEASE_PHOSPHATASE DOMAIN-CONTAINING PROTEIN"/>
    <property type="match status" value="1"/>
</dbReference>